<gene>
    <name evidence="1" type="ORF">C447_13582</name>
</gene>
<dbReference type="AlphaFoldDB" id="M0LXS5"/>
<evidence type="ECO:0000313" key="2">
    <source>
        <dbReference type="Proteomes" id="UP000011566"/>
    </source>
</evidence>
<organism evidence="1 2">
    <name type="scientific">Halococcus hamelinensis 100A6</name>
    <dbReference type="NCBI Taxonomy" id="1132509"/>
    <lineage>
        <taxon>Archaea</taxon>
        <taxon>Methanobacteriati</taxon>
        <taxon>Methanobacteriota</taxon>
        <taxon>Stenosarchaea group</taxon>
        <taxon>Halobacteria</taxon>
        <taxon>Halobacteriales</taxon>
        <taxon>Halococcaceae</taxon>
        <taxon>Halococcus</taxon>
    </lineage>
</organism>
<comment type="caution">
    <text evidence="1">The sequence shown here is derived from an EMBL/GenBank/DDBJ whole genome shotgun (WGS) entry which is preliminary data.</text>
</comment>
<name>M0LXS5_9EURY</name>
<evidence type="ECO:0000313" key="1">
    <source>
        <dbReference type="EMBL" id="EMA36900.1"/>
    </source>
</evidence>
<sequence length="212" mass="23152">MEVAFVELVDEGSTESIETGRVEVVVLAEARERFLIGDGAELVVEGCEFLWGLIGDPLVVVETEMMLTFAVDDVADHDEGDLGDSTLTTEGGEVEIDHRPDGAVALPRGEIETTTQSVGQSELFEPVSTPAVALHRGMALVVEPPNVLTQVVLGCVRATDTRRTRRDEPPSTDGFVALEVCSRNSTISRKLAEWRDIAFAEQFRVAVLNRWK</sequence>
<proteinExistence type="predicted"/>
<keyword evidence="2" id="KW-1185">Reference proteome</keyword>
<protein>
    <submittedName>
        <fullName evidence="1">Uncharacterized protein</fullName>
    </submittedName>
</protein>
<dbReference type="EMBL" id="AOMB01000037">
    <property type="protein sequence ID" value="EMA36900.1"/>
    <property type="molecule type" value="Genomic_DNA"/>
</dbReference>
<accession>M0LXS5</accession>
<dbReference type="Proteomes" id="UP000011566">
    <property type="component" value="Unassembled WGS sequence"/>
</dbReference>
<reference evidence="1 2" key="1">
    <citation type="journal article" date="2014" name="PLoS Genet.">
        <title>Phylogenetically driven sequencing of extremely halophilic archaea reveals strategies for static and dynamic osmo-response.</title>
        <authorList>
            <person name="Becker E.A."/>
            <person name="Seitzer P.M."/>
            <person name="Tritt A."/>
            <person name="Larsen D."/>
            <person name="Krusor M."/>
            <person name="Yao A.I."/>
            <person name="Wu D."/>
            <person name="Madern D."/>
            <person name="Eisen J.A."/>
            <person name="Darling A.E."/>
            <person name="Facciotti M.T."/>
        </authorList>
    </citation>
    <scope>NUCLEOTIDE SEQUENCE [LARGE SCALE GENOMIC DNA]</scope>
    <source>
        <strain evidence="1 2">100A6</strain>
    </source>
</reference>